<dbReference type="EMBL" id="X67865">
    <property type="protein sequence ID" value="CAA48053.1"/>
    <property type="molecule type" value="Genomic_DNA"/>
</dbReference>
<dbReference type="PIR" id="S43802">
    <property type="entry name" value="S43802"/>
</dbReference>
<dbReference type="EMBL" id="X97918">
    <property type="protein sequence ID" value="CAA66541.1"/>
    <property type="molecule type" value="Genomic_DNA"/>
</dbReference>
<evidence type="ECO:0000313" key="3">
    <source>
        <dbReference type="Proteomes" id="UP000002559"/>
    </source>
</evidence>
<evidence type="ECO:0000313" key="1">
    <source>
        <dbReference type="EMBL" id="CAA48053.1"/>
    </source>
</evidence>
<protein>
    <submittedName>
        <fullName evidence="1">B.subtilis phage SPP1 DNA sequence coding for products required for replication initiation</fullName>
    </submittedName>
    <submittedName>
        <fullName evidence="2">Bacteriophage SPP1 complete nucleotide sequence</fullName>
    </submittedName>
</protein>
<sequence>MDSLKSAKQLTVTFFEKGHPHPSQITLFDELESNFDDVTSPRAIEYKLQVYTEYMNHLQTQDFIMVEAKGNSVRMLPKELITEIILEVTEVENNGN</sequence>
<proteinExistence type="predicted"/>
<organism evidence="1">
    <name type="scientific">Bacillus phage SPP1</name>
    <name type="common">Bacteriophage SPP1</name>
    <dbReference type="NCBI Taxonomy" id="10724"/>
    <lineage>
        <taxon>Viruses</taxon>
        <taxon>Duplodnaviria</taxon>
        <taxon>Heunggongvirae</taxon>
        <taxon>Uroviricota</taxon>
        <taxon>Caudoviricetes</taxon>
        <taxon>Trautnerviridae</taxon>
        <taxon>Polsinellivirinae</taxon>
        <taxon>Rivavirus</taxon>
        <taxon>Rivavirus SPP1</taxon>
    </lineage>
</organism>
<dbReference type="RefSeq" id="NP_690726.1">
    <property type="nucleotide sequence ID" value="NC_004166.2"/>
</dbReference>
<reference evidence="1" key="1">
    <citation type="journal article" date="1994" name="J. Mol. Biol.">
        <title>Analysis of cis and trans acting elements required for the initiation of DNA replication in the Bacillus subtilis bacteriophage SPP1.</title>
        <authorList>
            <person name="Pedre X."/>
            <person name="Weise F."/>
            <person name="Chai S."/>
            <person name="Lueder G."/>
            <person name="Alonso J.C."/>
        </authorList>
    </citation>
    <scope>NUCLEOTIDE SEQUENCE</scope>
</reference>
<dbReference type="GeneID" id="955336"/>
<reference evidence="2" key="3">
    <citation type="submission" date="2006-07" db="EMBL/GenBank/DDBJ databases">
        <title>.</title>
        <authorList>
            <person name="Alonso J.C."/>
            <person name="Auzat I."/>
        </authorList>
    </citation>
    <scope>NUCLEOTIDE SEQUENCE</scope>
</reference>
<organismHost>
    <name type="scientific">Bacillus subtilis</name>
    <dbReference type="NCBI Taxonomy" id="1423"/>
</organismHost>
<keyword evidence="3" id="KW-1185">Reference proteome</keyword>
<name>Q38142_BPSPP</name>
<reference evidence="2" key="4">
    <citation type="submission" date="2006-07" db="EMBL/GenBank/DDBJ databases">
        <title>Analysis of the complete nucleotide sequence and functional organization of Bacillus subtilis bacteriophage SPP1.</title>
        <authorList>
            <person name="Alonso J.C."/>
            <person name="Luder G."/>
            <person name="Stiege A.C."/>
            <person name="Chai S."/>
            <person name="Weise F."/>
            <person name="Trautner T.A."/>
        </authorList>
    </citation>
    <scope>NUCLEOTIDE SEQUENCE</scope>
</reference>
<dbReference type="KEGG" id="vg:955336"/>
<reference evidence="3" key="2">
    <citation type="journal article" date="1997" name="Gene">
        <title>The complete nucleotide sequence and functional organization of Bacillus subtilis bacteriophage SPP1.</title>
        <authorList>
            <person name="Alonso J.C."/>
            <person name="Luder G."/>
            <person name="Stiege A.C."/>
            <person name="Chai S."/>
            <person name="Weise F."/>
            <person name="Trautner T.A."/>
        </authorList>
    </citation>
    <scope>NUCLEOTIDE SEQUENCE [LARGE SCALE GENOMIC DNA]</scope>
</reference>
<evidence type="ECO:0000313" key="2">
    <source>
        <dbReference type="EMBL" id="CAA66541.1"/>
    </source>
</evidence>
<accession>Q38142</accession>
<dbReference type="Proteomes" id="UP000002559">
    <property type="component" value="Segment"/>
</dbReference>